<dbReference type="SUPFAM" id="SSF56925">
    <property type="entry name" value="OMPA-like"/>
    <property type="match status" value="1"/>
</dbReference>
<keyword evidence="4" id="KW-1185">Reference proteome</keyword>
<gene>
    <name evidence="3" type="ORF">EL17_13320</name>
</gene>
<dbReference type="InterPro" id="IPR011250">
    <property type="entry name" value="OMP/PagP_B-barrel"/>
</dbReference>
<dbReference type="EMBL" id="JMIH01000022">
    <property type="protein sequence ID" value="KEO73323.1"/>
    <property type="molecule type" value="Genomic_DNA"/>
</dbReference>
<dbReference type="OrthoDB" id="1001536at2"/>
<comment type="caution">
    <text evidence="3">The sequence shown here is derived from an EMBL/GenBank/DDBJ whole genome shotgun (WGS) entry which is preliminary data.</text>
</comment>
<organism evidence="3 4">
    <name type="scientific">Anditalea andensis</name>
    <dbReference type="NCBI Taxonomy" id="1048983"/>
    <lineage>
        <taxon>Bacteria</taxon>
        <taxon>Pseudomonadati</taxon>
        <taxon>Bacteroidota</taxon>
        <taxon>Cytophagia</taxon>
        <taxon>Cytophagales</taxon>
        <taxon>Cytophagaceae</taxon>
        <taxon>Anditalea</taxon>
    </lineage>
</organism>
<dbReference type="InterPro" id="IPR025665">
    <property type="entry name" value="Beta-barrel_OMP_2"/>
</dbReference>
<feature type="domain" description="Outer membrane protein beta-barrel" evidence="2">
    <location>
        <begin position="18"/>
        <end position="168"/>
    </location>
</feature>
<dbReference type="STRING" id="1048983.EL17_13320"/>
<dbReference type="Proteomes" id="UP000027821">
    <property type="component" value="Unassembled WGS sequence"/>
</dbReference>
<proteinExistence type="predicted"/>
<name>A0A074L0C1_9BACT</name>
<accession>A0A074L0C1</accession>
<dbReference type="AlphaFoldDB" id="A0A074L0C1"/>
<evidence type="ECO:0000313" key="4">
    <source>
        <dbReference type="Proteomes" id="UP000027821"/>
    </source>
</evidence>
<evidence type="ECO:0000313" key="3">
    <source>
        <dbReference type="EMBL" id="KEO73323.1"/>
    </source>
</evidence>
<dbReference type="RefSeq" id="WP_035075522.1">
    <property type="nucleotide sequence ID" value="NZ_JMIH01000022.1"/>
</dbReference>
<reference evidence="3 4" key="1">
    <citation type="submission" date="2014-04" db="EMBL/GenBank/DDBJ databases">
        <title>Characterization and application of a salt tolerant electro-active bacterium.</title>
        <authorList>
            <person name="Yang L."/>
            <person name="Wei S."/>
            <person name="Tay Q.X.M."/>
        </authorList>
    </citation>
    <scope>NUCLEOTIDE SEQUENCE [LARGE SCALE GENOMIC DNA]</scope>
    <source>
        <strain evidence="3 4">LY1</strain>
    </source>
</reference>
<dbReference type="eggNOG" id="COG3637">
    <property type="taxonomic scope" value="Bacteria"/>
</dbReference>
<keyword evidence="1" id="KW-0732">Signal</keyword>
<feature type="signal peptide" evidence="1">
    <location>
        <begin position="1"/>
        <end position="19"/>
    </location>
</feature>
<feature type="chain" id="PRO_5001695584" description="Outer membrane protein beta-barrel domain-containing protein" evidence="1">
    <location>
        <begin position="20"/>
        <end position="195"/>
    </location>
</feature>
<evidence type="ECO:0000259" key="2">
    <source>
        <dbReference type="Pfam" id="PF13568"/>
    </source>
</evidence>
<evidence type="ECO:0000256" key="1">
    <source>
        <dbReference type="SAM" id="SignalP"/>
    </source>
</evidence>
<protein>
    <recommendedName>
        <fullName evidence="2">Outer membrane protein beta-barrel domain-containing protein</fullName>
    </recommendedName>
</protein>
<sequence>MKKLFIAVIALFTLGSVQAQEFSIGPKLGISQGNVNVSGNGYTSGDSRIGYHLGGFIRMGGNTFFIQPEVLYTNTGGEISRMDGNNRVTYAASFNRLDVPVMLGLKLANIFRIQAGPVANFMLSSELKDNVDNIIDPDYNTSTIGYQAGIGLDIANLILDLKYEGPLGRTAESIAGFQTDQRQNQIILSLGIRLF</sequence>
<dbReference type="Pfam" id="PF13568">
    <property type="entry name" value="OMP_b-brl_2"/>
    <property type="match status" value="1"/>
</dbReference>